<name>A0A317X4H8_9EURO</name>
<dbReference type="EMBL" id="MSFK01000008">
    <property type="protein sequence ID" value="PWY91858.1"/>
    <property type="molecule type" value="Genomic_DNA"/>
</dbReference>
<dbReference type="GeneID" id="37117723"/>
<gene>
    <name evidence="1" type="ORF">BO94DRAFT_583782</name>
</gene>
<evidence type="ECO:0000313" key="2">
    <source>
        <dbReference type="Proteomes" id="UP000246702"/>
    </source>
</evidence>
<dbReference type="AlphaFoldDB" id="A0A317X4H8"/>
<comment type="caution">
    <text evidence="1">The sequence shown here is derived from an EMBL/GenBank/DDBJ whole genome shotgun (WGS) entry which is preliminary data.</text>
</comment>
<protein>
    <submittedName>
        <fullName evidence="1">Uncharacterized protein</fullName>
    </submittedName>
</protein>
<dbReference type="RefSeq" id="XP_025469586.1">
    <property type="nucleotide sequence ID" value="XM_025615580.1"/>
</dbReference>
<keyword evidence="2" id="KW-1185">Reference proteome</keyword>
<dbReference type="Proteomes" id="UP000246702">
    <property type="component" value="Unassembled WGS sequence"/>
</dbReference>
<proteinExistence type="predicted"/>
<accession>A0A317X4H8</accession>
<evidence type="ECO:0000313" key="1">
    <source>
        <dbReference type="EMBL" id="PWY91858.1"/>
    </source>
</evidence>
<dbReference type="OrthoDB" id="4509505at2759"/>
<organism evidence="1 2">
    <name type="scientific">Aspergillus sclerotioniger CBS 115572</name>
    <dbReference type="NCBI Taxonomy" id="1450535"/>
    <lineage>
        <taxon>Eukaryota</taxon>
        <taxon>Fungi</taxon>
        <taxon>Dikarya</taxon>
        <taxon>Ascomycota</taxon>
        <taxon>Pezizomycotina</taxon>
        <taxon>Eurotiomycetes</taxon>
        <taxon>Eurotiomycetidae</taxon>
        <taxon>Eurotiales</taxon>
        <taxon>Aspergillaceae</taxon>
        <taxon>Aspergillus</taxon>
        <taxon>Aspergillus subgen. Circumdati</taxon>
    </lineage>
</organism>
<sequence length="58" mass="6661">MPLRSPVCDLHSACIAVKVARLFKQQQFLKDRGEWILNHDLSVLEQLDEKDPLSAEDL</sequence>
<reference evidence="1 2" key="1">
    <citation type="submission" date="2016-12" db="EMBL/GenBank/DDBJ databases">
        <title>The genomes of Aspergillus section Nigri reveals drivers in fungal speciation.</title>
        <authorList>
            <consortium name="DOE Joint Genome Institute"/>
            <person name="Vesth T.C."/>
            <person name="Nybo J."/>
            <person name="Theobald S."/>
            <person name="Brandl J."/>
            <person name="Frisvad J.C."/>
            <person name="Nielsen K.F."/>
            <person name="Lyhne E.K."/>
            <person name="Kogle M.E."/>
            <person name="Kuo A."/>
            <person name="Riley R."/>
            <person name="Clum A."/>
            <person name="Nolan M."/>
            <person name="Lipzen A."/>
            <person name="Salamov A."/>
            <person name="Henrissat B."/>
            <person name="Wiebenga A."/>
            <person name="De Vries R.P."/>
            <person name="Grigoriev I.V."/>
            <person name="Mortensen U.H."/>
            <person name="Andersen M.R."/>
            <person name="Baker S.E."/>
        </authorList>
    </citation>
    <scope>NUCLEOTIDE SEQUENCE [LARGE SCALE GENOMIC DNA]</scope>
    <source>
        <strain evidence="1 2">CBS 115572</strain>
    </source>
</reference>